<dbReference type="Proteomes" id="UP000245626">
    <property type="component" value="Unassembled WGS sequence"/>
</dbReference>
<name>A0ACD0P4I7_9BASI</name>
<accession>A0ACD0P4I7</accession>
<dbReference type="EMBL" id="KZ819744">
    <property type="protein sequence ID" value="PWN53048.1"/>
    <property type="molecule type" value="Genomic_DNA"/>
</dbReference>
<keyword evidence="2" id="KW-1185">Reference proteome</keyword>
<reference evidence="1 2" key="1">
    <citation type="journal article" date="2018" name="Mol. Biol. Evol.">
        <title>Broad Genomic Sampling Reveals a Smut Pathogenic Ancestry of the Fungal Clade Ustilaginomycotina.</title>
        <authorList>
            <person name="Kijpornyongpan T."/>
            <person name="Mondo S.J."/>
            <person name="Barry K."/>
            <person name="Sandor L."/>
            <person name="Lee J."/>
            <person name="Lipzen A."/>
            <person name="Pangilinan J."/>
            <person name="LaButti K."/>
            <person name="Hainaut M."/>
            <person name="Henrissat B."/>
            <person name="Grigoriev I.V."/>
            <person name="Spatafora J.W."/>
            <person name="Aime M.C."/>
        </authorList>
    </citation>
    <scope>NUCLEOTIDE SEQUENCE [LARGE SCALE GENOMIC DNA]</scope>
    <source>
        <strain evidence="1 2">SA 807</strain>
    </source>
</reference>
<evidence type="ECO:0000313" key="1">
    <source>
        <dbReference type="EMBL" id="PWN53048.1"/>
    </source>
</evidence>
<proteinExistence type="predicted"/>
<protein>
    <submittedName>
        <fullName evidence="1">Uncharacterized protein</fullName>
    </submittedName>
</protein>
<sequence length="298" mass="32286">MASLYPTISAPLARPKVCRLPSRFATSSLARPLQQPSHPRGLQTSAPASSITSGETEEVGQRKTAVEPQSRDLANYAGPLRGTFHRLKFFSLGSLGLASALTPLLLLAPGEISMAGRAGLAFTAMATSGTSTALIAWIAGPYVGEMKLTKAEGAAGREPAARSDVTLGNERTGEEPRHVLVAKTTNWRLRPLRTTIHEPSFLRSTSRPFATWELANQPPRPSQKSDALIEAEAPRVLVSETVDVKSGEVIGRWWARWDTPTSDKGGVNIQGRCEIEGKPVRYFNVHEELLGDEWRVLG</sequence>
<organism evidence="1 2">
    <name type="scientific">Violaceomyces palustris</name>
    <dbReference type="NCBI Taxonomy" id="1673888"/>
    <lineage>
        <taxon>Eukaryota</taxon>
        <taxon>Fungi</taxon>
        <taxon>Dikarya</taxon>
        <taxon>Basidiomycota</taxon>
        <taxon>Ustilaginomycotina</taxon>
        <taxon>Ustilaginomycetes</taxon>
        <taxon>Violaceomycetales</taxon>
        <taxon>Violaceomycetaceae</taxon>
        <taxon>Violaceomyces</taxon>
    </lineage>
</organism>
<gene>
    <name evidence="1" type="ORF">IE53DRAFT_384483</name>
</gene>
<evidence type="ECO:0000313" key="2">
    <source>
        <dbReference type="Proteomes" id="UP000245626"/>
    </source>
</evidence>